<name>A0A9W8XKQ0_9PLEO</name>
<reference evidence="1" key="1">
    <citation type="submission" date="2022-10" db="EMBL/GenBank/DDBJ databases">
        <title>Tapping the CABI collections for fungal endophytes: first genome assemblies for Collariella, Neodidymelliopsis, Ascochyta clinopodiicola, Didymella pomorum, Didymosphaeria variabile, Neocosmospora piperis and Neocucurbitaria cava.</title>
        <authorList>
            <person name="Hill R."/>
        </authorList>
    </citation>
    <scope>NUCLEOTIDE SEQUENCE</scope>
    <source>
        <strain evidence="1">IMI 356815</strain>
    </source>
</reference>
<sequence length="83" mass="9106">MSSLQLLQKFDTALLNPQPPTTTDNTCIGTSKKGERCKRQLSFYAIQRVANLVTSLRFTDPQIVQREHLTLGEGGDLGLAGTD</sequence>
<proteinExistence type="predicted"/>
<evidence type="ECO:0000313" key="1">
    <source>
        <dbReference type="EMBL" id="KAJ4351903.1"/>
    </source>
</evidence>
<dbReference type="RefSeq" id="XP_056070259.1">
    <property type="nucleotide sequence ID" value="XM_056216012.1"/>
</dbReference>
<dbReference type="AlphaFoldDB" id="A0A9W8XKQ0"/>
<keyword evidence="2" id="KW-1185">Reference proteome</keyword>
<dbReference type="OrthoDB" id="10484100at2759"/>
<dbReference type="GeneID" id="80910777"/>
<gene>
    <name evidence="1" type="ORF">N0V89_007247</name>
</gene>
<accession>A0A9W8XKQ0</accession>
<organism evidence="1 2">
    <name type="scientific">Didymosphaeria variabile</name>
    <dbReference type="NCBI Taxonomy" id="1932322"/>
    <lineage>
        <taxon>Eukaryota</taxon>
        <taxon>Fungi</taxon>
        <taxon>Dikarya</taxon>
        <taxon>Ascomycota</taxon>
        <taxon>Pezizomycotina</taxon>
        <taxon>Dothideomycetes</taxon>
        <taxon>Pleosporomycetidae</taxon>
        <taxon>Pleosporales</taxon>
        <taxon>Massarineae</taxon>
        <taxon>Didymosphaeriaceae</taxon>
        <taxon>Didymosphaeria</taxon>
    </lineage>
</organism>
<dbReference type="EMBL" id="JAPEUX010000005">
    <property type="protein sequence ID" value="KAJ4351903.1"/>
    <property type="molecule type" value="Genomic_DNA"/>
</dbReference>
<evidence type="ECO:0000313" key="2">
    <source>
        <dbReference type="Proteomes" id="UP001140513"/>
    </source>
</evidence>
<protein>
    <submittedName>
        <fullName evidence="1">Uncharacterized protein</fullName>
    </submittedName>
</protein>
<dbReference type="Proteomes" id="UP001140513">
    <property type="component" value="Unassembled WGS sequence"/>
</dbReference>
<comment type="caution">
    <text evidence="1">The sequence shown here is derived from an EMBL/GenBank/DDBJ whole genome shotgun (WGS) entry which is preliminary data.</text>
</comment>